<name>A0AAV9VDE8_9PEZI</name>
<sequence>MKLKLADQLITSRYLQLHASAMLLWIAWCQSALASFRRNGLHAIDIYEYPHSPIVTCNAVSHESKLEAVDLSDSRRVRYFREEAALYRMAYFRPFHEYEELQILGMHARSV</sequence>
<comment type="caution">
    <text evidence="1">The sequence shown here is derived from an EMBL/GenBank/DDBJ whole genome shotgun (WGS) entry which is preliminary data.</text>
</comment>
<dbReference type="EMBL" id="JAVHNQ010000001">
    <property type="protein sequence ID" value="KAK6359073.1"/>
    <property type="molecule type" value="Genomic_DNA"/>
</dbReference>
<gene>
    <name evidence="1" type="ORF">TWF696_000241</name>
</gene>
<reference evidence="1 2" key="1">
    <citation type="submission" date="2019-10" db="EMBL/GenBank/DDBJ databases">
        <authorList>
            <person name="Palmer J.M."/>
        </authorList>
    </citation>
    <scope>NUCLEOTIDE SEQUENCE [LARGE SCALE GENOMIC DNA]</scope>
    <source>
        <strain evidence="1 2">TWF696</strain>
    </source>
</reference>
<proteinExistence type="predicted"/>
<evidence type="ECO:0000313" key="1">
    <source>
        <dbReference type="EMBL" id="KAK6359073.1"/>
    </source>
</evidence>
<dbReference type="Proteomes" id="UP001375240">
    <property type="component" value="Unassembled WGS sequence"/>
</dbReference>
<organism evidence="1 2">
    <name type="scientific">Orbilia brochopaga</name>
    <dbReference type="NCBI Taxonomy" id="3140254"/>
    <lineage>
        <taxon>Eukaryota</taxon>
        <taxon>Fungi</taxon>
        <taxon>Dikarya</taxon>
        <taxon>Ascomycota</taxon>
        <taxon>Pezizomycotina</taxon>
        <taxon>Orbiliomycetes</taxon>
        <taxon>Orbiliales</taxon>
        <taxon>Orbiliaceae</taxon>
        <taxon>Orbilia</taxon>
    </lineage>
</organism>
<keyword evidence="2" id="KW-1185">Reference proteome</keyword>
<evidence type="ECO:0000313" key="2">
    <source>
        <dbReference type="Proteomes" id="UP001375240"/>
    </source>
</evidence>
<accession>A0AAV9VDE8</accession>
<protein>
    <submittedName>
        <fullName evidence="1">Uncharacterized protein</fullName>
    </submittedName>
</protein>
<dbReference type="AlphaFoldDB" id="A0AAV9VDE8"/>